<dbReference type="EMBL" id="CP044620">
    <property type="protein sequence ID" value="QRD85204.1"/>
    <property type="molecule type" value="Genomic_DNA"/>
</dbReference>
<dbReference type="AlphaFoldDB" id="A0A7U2MK38"/>
<accession>A0A7U2MK38</accession>
<keyword evidence="2" id="KW-1185">Reference proteome</keyword>
<evidence type="ECO:0000313" key="2">
    <source>
        <dbReference type="Proteomes" id="UP000596276"/>
    </source>
</evidence>
<reference evidence="2" key="1">
    <citation type="journal article" date="2021" name="G3 (Bethesda)">
        <title>Chromosome assembled and annotated genome sequence of Aspergillus flavus NRRL 3357.</title>
        <authorList>
            <person name="Skerker J.M."/>
            <person name="Pianalto K.M."/>
            <person name="Mondo S.J."/>
            <person name="Yang K."/>
            <person name="Arkin A.P."/>
            <person name="Keller N.P."/>
            <person name="Grigoriev I.V."/>
            <person name="Louise Glass N.L."/>
        </authorList>
    </citation>
    <scope>NUCLEOTIDE SEQUENCE [LARGE SCALE GENOMIC DNA]</scope>
    <source>
        <strain evidence="2">ATCC 200026 / FGSC A1120 / IAM 13836 / NRRL 3357 / JCM 12722 / SRRC 167</strain>
    </source>
</reference>
<protein>
    <submittedName>
        <fullName evidence="1">Uncharacterized protein</fullName>
    </submittedName>
</protein>
<evidence type="ECO:0000313" key="1">
    <source>
        <dbReference type="EMBL" id="QRD85204.1"/>
    </source>
</evidence>
<sequence length="123" mass="13453">MRRIPTRTNASWHSVVCPPKKDNGYQKPRTAAQLANIASWRLIKQVPGQSAVQVINATLGISAALGTGVEFLAAAVIDRSSWRLATGLSPCVTARLHYRLPPPGYDSCRKPDCSIPHCCIEWD</sequence>
<dbReference type="Proteomes" id="UP000596276">
    <property type="component" value="Chromosome 3"/>
</dbReference>
<name>A0A7U2MK38_ASPFN</name>
<dbReference type="VEuPathDB" id="FungiDB:F9C07_2281372"/>
<proteinExistence type="predicted"/>
<organism evidence="1 2">
    <name type="scientific">Aspergillus flavus (strain ATCC 200026 / FGSC A1120 / IAM 13836 / NRRL 3357 / JCM 12722 / SRRC 167)</name>
    <dbReference type="NCBI Taxonomy" id="332952"/>
    <lineage>
        <taxon>Eukaryota</taxon>
        <taxon>Fungi</taxon>
        <taxon>Dikarya</taxon>
        <taxon>Ascomycota</taxon>
        <taxon>Pezizomycotina</taxon>
        <taxon>Eurotiomycetes</taxon>
        <taxon>Eurotiomycetidae</taxon>
        <taxon>Eurotiales</taxon>
        <taxon>Aspergillaceae</taxon>
        <taxon>Aspergillus</taxon>
        <taxon>Aspergillus subgen. Circumdati</taxon>
    </lineage>
</organism>
<gene>
    <name evidence="1" type="ORF">F9C07_2281372</name>
</gene>